<evidence type="ECO:0000313" key="9">
    <source>
        <dbReference type="Proteomes" id="UP000277671"/>
    </source>
</evidence>
<dbReference type="Gene3D" id="3.30.465.10">
    <property type="match status" value="1"/>
</dbReference>
<dbReference type="Pfam" id="PF01565">
    <property type="entry name" value="FAD_binding_4"/>
    <property type="match status" value="1"/>
</dbReference>
<evidence type="ECO:0000256" key="3">
    <source>
        <dbReference type="ARBA" id="ARBA00022630"/>
    </source>
</evidence>
<keyword evidence="9" id="KW-1185">Reference proteome</keyword>
<evidence type="ECO:0000256" key="2">
    <source>
        <dbReference type="ARBA" id="ARBA00005466"/>
    </source>
</evidence>
<dbReference type="GO" id="GO:0071949">
    <property type="term" value="F:FAD binding"/>
    <property type="evidence" value="ECO:0007669"/>
    <property type="project" value="InterPro"/>
</dbReference>
<evidence type="ECO:0000259" key="7">
    <source>
        <dbReference type="PROSITE" id="PS51387"/>
    </source>
</evidence>
<keyword evidence="5" id="KW-0560">Oxidoreductase</keyword>
<dbReference type="GO" id="GO:0016491">
    <property type="term" value="F:oxidoreductase activity"/>
    <property type="evidence" value="ECO:0007669"/>
    <property type="project" value="UniProtKB-KW"/>
</dbReference>
<feature type="chain" id="PRO_5019771264" evidence="6">
    <location>
        <begin position="31"/>
        <end position="218"/>
    </location>
</feature>
<sequence length="218" mass="21906">MREVPRRELLTGAAMTGAAVAVGSALPASAATGPAGPVNPHLAPFGPVAIGTADARYDSLVTAHNQRFRGNPATIHVVGATEQVRQVVGEAVAAGGRIAVRSGGHCLENFTGSPEVDTLVDLSQLSDVHYDVNRRAFAVGVGATLGKVYGTLFRGWGVTLPGGTCPAVGVGGHIAGGGYGLLSRRYGMAADHLYAVEAVLVDGSSSSAAGTTYPTASG</sequence>
<name>A0A495JCR5_9ACTN</name>
<evidence type="ECO:0000256" key="5">
    <source>
        <dbReference type="ARBA" id="ARBA00023002"/>
    </source>
</evidence>
<dbReference type="PROSITE" id="PS51387">
    <property type="entry name" value="FAD_PCMH"/>
    <property type="match status" value="1"/>
</dbReference>
<dbReference type="InterPro" id="IPR006094">
    <property type="entry name" value="Oxid_FAD_bind_N"/>
</dbReference>
<keyword evidence="3" id="KW-0285">Flavoprotein</keyword>
<evidence type="ECO:0000256" key="1">
    <source>
        <dbReference type="ARBA" id="ARBA00001974"/>
    </source>
</evidence>
<reference evidence="8 9" key="1">
    <citation type="submission" date="2018-10" db="EMBL/GenBank/DDBJ databases">
        <title>Sequencing the genomes of 1000 actinobacteria strains.</title>
        <authorList>
            <person name="Klenk H.-P."/>
        </authorList>
    </citation>
    <scope>NUCLEOTIDE SEQUENCE [LARGE SCALE GENOMIC DNA]</scope>
    <source>
        <strain evidence="8 9">DSM 45175</strain>
    </source>
</reference>
<dbReference type="Proteomes" id="UP000277671">
    <property type="component" value="Unassembled WGS sequence"/>
</dbReference>
<keyword evidence="4" id="KW-0274">FAD</keyword>
<dbReference type="RefSeq" id="WP_246016821.1">
    <property type="nucleotide sequence ID" value="NZ_RBKT01000001.1"/>
</dbReference>
<dbReference type="InterPro" id="IPR016169">
    <property type="entry name" value="FAD-bd_PCMH_sub2"/>
</dbReference>
<dbReference type="EMBL" id="RBKT01000001">
    <property type="protein sequence ID" value="RKR86715.1"/>
    <property type="molecule type" value="Genomic_DNA"/>
</dbReference>
<dbReference type="InterPro" id="IPR036318">
    <property type="entry name" value="FAD-bd_PCMH-like_sf"/>
</dbReference>
<proteinExistence type="inferred from homology"/>
<dbReference type="PANTHER" id="PTHR42973:SF39">
    <property type="entry name" value="FAD-BINDING PCMH-TYPE DOMAIN-CONTAINING PROTEIN"/>
    <property type="match status" value="1"/>
</dbReference>
<feature type="signal peptide" evidence="6">
    <location>
        <begin position="1"/>
        <end position="30"/>
    </location>
</feature>
<keyword evidence="6" id="KW-0732">Signal</keyword>
<comment type="cofactor">
    <cofactor evidence="1">
        <name>FAD</name>
        <dbReference type="ChEBI" id="CHEBI:57692"/>
    </cofactor>
</comment>
<evidence type="ECO:0000313" key="8">
    <source>
        <dbReference type="EMBL" id="RKR86715.1"/>
    </source>
</evidence>
<dbReference type="InterPro" id="IPR006311">
    <property type="entry name" value="TAT_signal"/>
</dbReference>
<accession>A0A495JCR5</accession>
<dbReference type="PANTHER" id="PTHR42973">
    <property type="entry name" value="BINDING OXIDOREDUCTASE, PUTATIVE (AFU_ORTHOLOGUE AFUA_1G17690)-RELATED"/>
    <property type="match status" value="1"/>
</dbReference>
<gene>
    <name evidence="8" type="ORF">BDK92_0980</name>
</gene>
<dbReference type="PROSITE" id="PS51318">
    <property type="entry name" value="TAT"/>
    <property type="match status" value="1"/>
</dbReference>
<dbReference type="SUPFAM" id="SSF56176">
    <property type="entry name" value="FAD-binding/transporter-associated domain-like"/>
    <property type="match status" value="1"/>
</dbReference>
<dbReference type="AlphaFoldDB" id="A0A495JCR5"/>
<comment type="caution">
    <text evidence="8">The sequence shown here is derived from an EMBL/GenBank/DDBJ whole genome shotgun (WGS) entry which is preliminary data.</text>
</comment>
<evidence type="ECO:0000256" key="4">
    <source>
        <dbReference type="ARBA" id="ARBA00022827"/>
    </source>
</evidence>
<dbReference type="InterPro" id="IPR050416">
    <property type="entry name" value="FAD-linked_Oxidoreductase"/>
</dbReference>
<evidence type="ECO:0000256" key="6">
    <source>
        <dbReference type="SAM" id="SignalP"/>
    </source>
</evidence>
<organism evidence="8 9">
    <name type="scientific">Micromonospora pisi</name>
    <dbReference type="NCBI Taxonomy" id="589240"/>
    <lineage>
        <taxon>Bacteria</taxon>
        <taxon>Bacillati</taxon>
        <taxon>Actinomycetota</taxon>
        <taxon>Actinomycetes</taxon>
        <taxon>Micromonosporales</taxon>
        <taxon>Micromonosporaceae</taxon>
        <taxon>Micromonospora</taxon>
    </lineage>
</organism>
<protein>
    <submittedName>
        <fullName evidence="8">FAD binding domain-containing protein</fullName>
    </submittedName>
</protein>
<comment type="similarity">
    <text evidence="2">Belongs to the oxygen-dependent FAD-linked oxidoreductase family.</text>
</comment>
<dbReference type="InterPro" id="IPR016166">
    <property type="entry name" value="FAD-bd_PCMH"/>
</dbReference>
<feature type="domain" description="FAD-binding PCMH-type" evidence="7">
    <location>
        <begin position="68"/>
        <end position="218"/>
    </location>
</feature>